<reference evidence="2" key="1">
    <citation type="journal article" date="2021" name="Syst. Appl. Microbiol.">
        <title>Roseomonas hellenica sp. nov., isolated from roots of wild-growing Alkanna tinctoria.</title>
        <authorList>
            <person name="Rat A."/>
            <person name="Naranjo H.D."/>
            <person name="Lebbe L."/>
            <person name="Cnockaert M."/>
            <person name="Krigas N."/>
            <person name="Grigoriadou K."/>
            <person name="Maloupa E."/>
            <person name="Willems A."/>
        </authorList>
    </citation>
    <scope>NUCLEOTIDE SEQUENCE [LARGE SCALE GENOMIC DNA]</scope>
    <source>
        <strain evidence="2">LMG 31159</strain>
    </source>
</reference>
<keyword evidence="2" id="KW-1185">Reference proteome</keyword>
<evidence type="ECO:0000313" key="1">
    <source>
        <dbReference type="EMBL" id="MBR0650791.1"/>
    </source>
</evidence>
<evidence type="ECO:0008006" key="3">
    <source>
        <dbReference type="Google" id="ProtNLM"/>
    </source>
</evidence>
<proteinExistence type="predicted"/>
<dbReference type="EMBL" id="JAAEDI010000014">
    <property type="protein sequence ID" value="MBR0650791.1"/>
    <property type="molecule type" value="Genomic_DNA"/>
</dbReference>
<organism evidence="1 2">
    <name type="scientific">Neoroseomonas terrae</name>
    <dbReference type="NCBI Taxonomy" id="424799"/>
    <lineage>
        <taxon>Bacteria</taxon>
        <taxon>Pseudomonadati</taxon>
        <taxon>Pseudomonadota</taxon>
        <taxon>Alphaproteobacteria</taxon>
        <taxon>Acetobacterales</taxon>
        <taxon>Acetobacteraceae</taxon>
        <taxon>Neoroseomonas</taxon>
    </lineage>
</organism>
<evidence type="ECO:0000313" key="2">
    <source>
        <dbReference type="Proteomes" id="UP000698752"/>
    </source>
</evidence>
<sequence length="119" mass="12780">MTATSSGVLLCLLAVMLLRHDLRGLWRRLRWRRARATVLYQSTSAGPAWRFDFVLPDGSPVSVPTNDLRGLARRDGPGPVTILYDPHAPGREVEIPGGSALRLAVGLGLAALGLSQILG</sequence>
<accession>A0ABS5EIG3</accession>
<comment type="caution">
    <text evidence="1">The sequence shown here is derived from an EMBL/GenBank/DDBJ whole genome shotgun (WGS) entry which is preliminary data.</text>
</comment>
<dbReference type="Proteomes" id="UP000698752">
    <property type="component" value="Unassembled WGS sequence"/>
</dbReference>
<dbReference type="RefSeq" id="WP_211869460.1">
    <property type="nucleotide sequence ID" value="NZ_JAAEDI010000014.1"/>
</dbReference>
<name>A0ABS5EIG3_9PROT</name>
<gene>
    <name evidence="1" type="ORF">GXW78_14035</name>
</gene>
<protein>
    <recommendedName>
        <fullName evidence="3">DUF3592 domain-containing protein</fullName>
    </recommendedName>
</protein>